<organism evidence="14 15">
    <name type="scientific">Rubrivivax gelatinosus</name>
    <name type="common">Rhodocyclus gelatinosus</name>
    <name type="synonym">Rhodopseudomonas gelatinosa</name>
    <dbReference type="NCBI Taxonomy" id="28068"/>
    <lineage>
        <taxon>Bacteria</taxon>
        <taxon>Pseudomonadati</taxon>
        <taxon>Pseudomonadota</taxon>
        <taxon>Betaproteobacteria</taxon>
        <taxon>Burkholderiales</taxon>
        <taxon>Sphaerotilaceae</taxon>
        <taxon>Rubrivivax</taxon>
    </lineage>
</organism>
<evidence type="ECO:0000256" key="10">
    <source>
        <dbReference type="ARBA" id="ARBA00048109"/>
    </source>
</evidence>
<comment type="pathway">
    <text evidence="1">Glycerolipid metabolism; triacylglycerol biosynthesis.</text>
</comment>
<dbReference type="GO" id="GO:0004144">
    <property type="term" value="F:diacylglycerol O-acyltransferase activity"/>
    <property type="evidence" value="ECO:0007669"/>
    <property type="project" value="UniProtKB-EC"/>
</dbReference>
<evidence type="ECO:0000256" key="9">
    <source>
        <dbReference type="ARBA" id="ARBA00023315"/>
    </source>
</evidence>
<evidence type="ECO:0000259" key="12">
    <source>
        <dbReference type="Pfam" id="PF03007"/>
    </source>
</evidence>
<dbReference type="GO" id="GO:0006071">
    <property type="term" value="P:glycerol metabolic process"/>
    <property type="evidence" value="ECO:0007669"/>
    <property type="project" value="UniProtKB-KW"/>
</dbReference>
<comment type="catalytic activity">
    <reaction evidence="10">
        <text>an acyl-CoA + a 1,2-diacyl-sn-glycerol = a triacyl-sn-glycerol + CoA</text>
        <dbReference type="Rhea" id="RHEA:10868"/>
        <dbReference type="ChEBI" id="CHEBI:17815"/>
        <dbReference type="ChEBI" id="CHEBI:57287"/>
        <dbReference type="ChEBI" id="CHEBI:58342"/>
        <dbReference type="ChEBI" id="CHEBI:64615"/>
        <dbReference type="EC" id="2.3.1.20"/>
    </reaction>
</comment>
<dbReference type="GO" id="GO:0005886">
    <property type="term" value="C:plasma membrane"/>
    <property type="evidence" value="ECO:0007669"/>
    <property type="project" value="TreeGrafter"/>
</dbReference>
<evidence type="ECO:0000313" key="15">
    <source>
        <dbReference type="Proteomes" id="UP000295106"/>
    </source>
</evidence>
<feature type="region of interest" description="Disordered" evidence="11">
    <location>
        <begin position="468"/>
        <end position="507"/>
    </location>
</feature>
<dbReference type="PANTHER" id="PTHR31650">
    <property type="entry name" value="O-ACYLTRANSFERASE (WSD1-LIKE) FAMILY PROTEIN"/>
    <property type="match status" value="1"/>
</dbReference>
<dbReference type="GO" id="GO:0019432">
    <property type="term" value="P:triglyceride biosynthetic process"/>
    <property type="evidence" value="ECO:0007669"/>
    <property type="project" value="UniProtKB-UniPathway"/>
</dbReference>
<feature type="compositionally biased region" description="Basic residues" evidence="11">
    <location>
        <begin position="498"/>
        <end position="507"/>
    </location>
</feature>
<evidence type="ECO:0000256" key="2">
    <source>
        <dbReference type="ARBA" id="ARBA00005189"/>
    </source>
</evidence>
<accession>A0A4R2MJ15</accession>
<dbReference type="GeneID" id="99686885"/>
<dbReference type="GO" id="GO:0071731">
    <property type="term" value="P:response to nitric oxide"/>
    <property type="evidence" value="ECO:0007669"/>
    <property type="project" value="TreeGrafter"/>
</dbReference>
<proteinExistence type="inferred from homology"/>
<evidence type="ECO:0000256" key="5">
    <source>
        <dbReference type="ARBA" id="ARBA00022516"/>
    </source>
</evidence>
<evidence type="ECO:0000256" key="8">
    <source>
        <dbReference type="ARBA" id="ARBA00023098"/>
    </source>
</evidence>
<dbReference type="Proteomes" id="UP000295106">
    <property type="component" value="Unassembled WGS sequence"/>
</dbReference>
<dbReference type="GO" id="GO:0051701">
    <property type="term" value="P:biological process involved in interaction with host"/>
    <property type="evidence" value="ECO:0007669"/>
    <property type="project" value="TreeGrafter"/>
</dbReference>
<keyword evidence="7" id="KW-0319">Glycerol metabolism</keyword>
<keyword evidence="5" id="KW-0444">Lipid biosynthesis</keyword>
<keyword evidence="8" id="KW-0443">Lipid metabolism</keyword>
<reference evidence="14 15" key="1">
    <citation type="submission" date="2019-03" db="EMBL/GenBank/DDBJ databases">
        <title>Genomic Encyclopedia of Type Strains, Phase IV (KMG-IV): sequencing the most valuable type-strain genomes for metagenomic binning, comparative biology and taxonomic classification.</title>
        <authorList>
            <person name="Goeker M."/>
        </authorList>
    </citation>
    <scope>NUCLEOTIDE SEQUENCE [LARGE SCALE GENOMIC DNA]</scope>
    <source>
        <strain evidence="14 15">DSM 1709</strain>
    </source>
</reference>
<dbReference type="OrthoDB" id="9810950at2"/>
<dbReference type="InterPro" id="IPR009721">
    <property type="entry name" value="O-acyltransferase_WSD1_C"/>
</dbReference>
<dbReference type="InterPro" id="IPR004255">
    <property type="entry name" value="O-acyltransferase_WSD1_N"/>
</dbReference>
<feature type="domain" description="O-acyltransferase WSD1 C-terminal" evidence="13">
    <location>
        <begin position="312"/>
        <end position="453"/>
    </location>
</feature>
<dbReference type="AlphaFoldDB" id="A0A4R2MJ15"/>
<dbReference type="InterPro" id="IPR045034">
    <property type="entry name" value="O-acyltransferase_WSD1-like"/>
</dbReference>
<dbReference type="InterPro" id="IPR014292">
    <property type="entry name" value="Acyl_transf_WS/DGAT"/>
</dbReference>
<dbReference type="GO" id="GO:0001666">
    <property type="term" value="P:response to hypoxia"/>
    <property type="evidence" value="ECO:0007669"/>
    <property type="project" value="TreeGrafter"/>
</dbReference>
<protein>
    <recommendedName>
        <fullName evidence="4">diacylglycerol O-acyltransferase</fullName>
        <ecNumber evidence="4">2.3.1.20</ecNumber>
    </recommendedName>
</protein>
<dbReference type="RefSeq" id="WP_132644301.1">
    <property type="nucleotide sequence ID" value="NZ_CP181386.1"/>
</dbReference>
<keyword evidence="9 14" id="KW-0012">Acyltransferase</keyword>
<evidence type="ECO:0000256" key="1">
    <source>
        <dbReference type="ARBA" id="ARBA00004771"/>
    </source>
</evidence>
<evidence type="ECO:0000256" key="4">
    <source>
        <dbReference type="ARBA" id="ARBA00013244"/>
    </source>
</evidence>
<dbReference type="NCBIfam" id="TIGR02946">
    <property type="entry name" value="acyl_WS_DGAT"/>
    <property type="match status" value="1"/>
</dbReference>
<comment type="similarity">
    <text evidence="3">Belongs to the long-chain O-acyltransferase family.</text>
</comment>
<dbReference type="EMBL" id="SLXD01000001">
    <property type="protein sequence ID" value="TCP05285.1"/>
    <property type="molecule type" value="Genomic_DNA"/>
</dbReference>
<comment type="pathway">
    <text evidence="2">Lipid metabolism.</text>
</comment>
<gene>
    <name evidence="14" type="ORF">EV684_101157</name>
</gene>
<dbReference type="SUPFAM" id="SSF52777">
    <property type="entry name" value="CoA-dependent acyltransferases"/>
    <property type="match status" value="1"/>
</dbReference>
<dbReference type="Pfam" id="PF06974">
    <property type="entry name" value="WS_DGAT_C"/>
    <property type="match status" value="1"/>
</dbReference>
<feature type="domain" description="O-acyltransferase WSD1-like N-terminal" evidence="12">
    <location>
        <begin position="4"/>
        <end position="256"/>
    </location>
</feature>
<evidence type="ECO:0000256" key="11">
    <source>
        <dbReference type="SAM" id="MobiDB-lite"/>
    </source>
</evidence>
<dbReference type="PANTHER" id="PTHR31650:SF1">
    <property type="entry name" value="WAX ESTER SYNTHASE_DIACYLGLYCEROL ACYLTRANSFERASE 4-RELATED"/>
    <property type="match status" value="1"/>
</dbReference>
<sequence length="507" mass="55088">MRQLSGHEASFLYADTTHANANVTFVQIYDQSTAPGGTVRFKSILAHVAGRLQRSPVFRQRMLRVPLELDYPYWVEDEHFDLEYHVRHIALPKPGDWRQFCIQASRIHARALDLNRPLWELYVIEGLDSITDLPPGSFAVLTKIHHAAVDVAGRHELVDALHDLAAEPPRAEPPEPWFPERAPGALKLLARGALHSALSPLSLAAPLLRLAPVAWTFAADVVAPEQHSATRFNSVVSPHRVFDTRRFAIAEFERIRGLVPRATLTDAVLAVCAGGLRRYLDAQGELPEADLEAIAPVAGAVPEPGVEPPWQLVSLGTTIEDPVQRLRHVQRQTASARAGLRARAARGLAELAEHAPAATLKLASRWLGLRPSELRRPAACCTVTAVGSPRQPLYLCGARMTYFSAILPIADGMGLVFAVTEYDGRIVVSPTSCRELVPDPETFTQAVRDSFQEYLALAAAAPVPLRPAARGASAAGRPGPSPRAARTDASGRPATRGGPRRSTRPPG</sequence>
<feature type="compositionally biased region" description="Low complexity" evidence="11">
    <location>
        <begin position="468"/>
        <end position="497"/>
    </location>
</feature>
<name>A0A4R2MJ15_RUBGE</name>
<comment type="caution">
    <text evidence="14">The sequence shown here is derived from an EMBL/GenBank/DDBJ whole genome shotgun (WGS) entry which is preliminary data.</text>
</comment>
<evidence type="ECO:0000256" key="6">
    <source>
        <dbReference type="ARBA" id="ARBA00022679"/>
    </source>
</evidence>
<evidence type="ECO:0000259" key="13">
    <source>
        <dbReference type="Pfam" id="PF06974"/>
    </source>
</evidence>
<evidence type="ECO:0000313" key="14">
    <source>
        <dbReference type="EMBL" id="TCP05285.1"/>
    </source>
</evidence>
<keyword evidence="6 14" id="KW-0808">Transferase</keyword>
<evidence type="ECO:0000256" key="3">
    <source>
        <dbReference type="ARBA" id="ARBA00009587"/>
    </source>
</evidence>
<dbReference type="Pfam" id="PF03007">
    <property type="entry name" value="WS_DGAT_cat"/>
    <property type="match status" value="1"/>
</dbReference>
<evidence type="ECO:0000256" key="7">
    <source>
        <dbReference type="ARBA" id="ARBA00022798"/>
    </source>
</evidence>
<dbReference type="UniPathway" id="UPA00282"/>
<dbReference type="EC" id="2.3.1.20" evidence="4"/>